<dbReference type="RefSeq" id="XP_066074219.1">
    <property type="nucleotide sequence ID" value="XM_066218122.1"/>
</dbReference>
<reference evidence="1 2" key="1">
    <citation type="submission" date="2024-01" db="EMBL/GenBank/DDBJ databases">
        <title>Comparative genomics of Cryptococcus and Kwoniella reveals pathogenesis evolution and contrasting modes of karyotype evolution via chromosome fusion or intercentromeric recombination.</title>
        <authorList>
            <person name="Coelho M.A."/>
            <person name="David-Palma M."/>
            <person name="Shea T."/>
            <person name="Bowers K."/>
            <person name="McGinley-Smith S."/>
            <person name="Mohammad A.W."/>
            <person name="Gnirke A."/>
            <person name="Yurkov A.M."/>
            <person name="Nowrousian M."/>
            <person name="Sun S."/>
            <person name="Cuomo C.A."/>
            <person name="Heitman J."/>
        </authorList>
    </citation>
    <scope>NUCLEOTIDE SEQUENCE [LARGE SCALE GENOMIC DNA]</scope>
    <source>
        <strain evidence="1 2">CBS 6074</strain>
    </source>
</reference>
<dbReference type="GeneID" id="91093017"/>
<evidence type="ECO:0008006" key="3">
    <source>
        <dbReference type="Google" id="ProtNLM"/>
    </source>
</evidence>
<proteinExistence type="predicted"/>
<protein>
    <recommendedName>
        <fullName evidence="3">F-box domain-containing protein</fullName>
    </recommendedName>
</protein>
<accession>A0AAX4JQW5</accession>
<organism evidence="1 2">
    <name type="scientific">Kwoniella dendrophila CBS 6074</name>
    <dbReference type="NCBI Taxonomy" id="1295534"/>
    <lineage>
        <taxon>Eukaryota</taxon>
        <taxon>Fungi</taxon>
        <taxon>Dikarya</taxon>
        <taxon>Basidiomycota</taxon>
        <taxon>Agaricomycotina</taxon>
        <taxon>Tremellomycetes</taxon>
        <taxon>Tremellales</taxon>
        <taxon>Cryptococcaceae</taxon>
        <taxon>Kwoniella</taxon>
    </lineage>
</organism>
<keyword evidence="2" id="KW-1185">Reference proteome</keyword>
<gene>
    <name evidence="1" type="ORF">L201_002345</name>
</gene>
<evidence type="ECO:0000313" key="1">
    <source>
        <dbReference type="EMBL" id="WWC87456.1"/>
    </source>
</evidence>
<dbReference type="Proteomes" id="UP001355207">
    <property type="component" value="Chromosome 3"/>
</dbReference>
<name>A0AAX4JQW5_9TREE</name>
<sequence>MPIAIPTTSTLNDALSIKTTKKGYSLPSSSKIQSNPLPIDVIRRISQHLVNDEYLNTVSNIQRCSKELYFAITPILYKTLHIQQFKSDSLLSFPLGLEQYSRIEGKGGLKGVNIKDNEDNQDDQNDDDLFKEENTLIRRLKSFEYVQNLIIHSLPSDEISENFNKYIKDLSFIIFPNLNSSVELLPQALDDLRTWVPPTYTYYHNQSDLQLQLPAFLKMLIKNSKPEKLCIAFKSLLSENWEKHRDLTLQGQYQLIKRLSNLHLSSTSHQSLWGKSLKFVNIHNIVHQILPIFQNCENNYFFQSHLIGTSANPILVKPGTKKSVYLPGPEYSYRSWQIIKSIQQLFPSNVKNPLQVIENTKWNFINSNGHIATKSSDDDDDDGYCSVNHKQVSRLIKDSVKFDLPQDLPMRQGFDRSMINRLFDQIHYLDDEEVECKSCHGMSI</sequence>
<evidence type="ECO:0000313" key="2">
    <source>
        <dbReference type="Proteomes" id="UP001355207"/>
    </source>
</evidence>
<dbReference type="EMBL" id="CP144100">
    <property type="protein sequence ID" value="WWC87456.1"/>
    <property type="molecule type" value="Genomic_DNA"/>
</dbReference>
<dbReference type="AlphaFoldDB" id="A0AAX4JQW5"/>